<dbReference type="Proteomes" id="UP000305067">
    <property type="component" value="Unassembled WGS sequence"/>
</dbReference>
<organism evidence="1 2">
    <name type="scientific">Pterulicium gracile</name>
    <dbReference type="NCBI Taxonomy" id="1884261"/>
    <lineage>
        <taxon>Eukaryota</taxon>
        <taxon>Fungi</taxon>
        <taxon>Dikarya</taxon>
        <taxon>Basidiomycota</taxon>
        <taxon>Agaricomycotina</taxon>
        <taxon>Agaricomycetes</taxon>
        <taxon>Agaricomycetidae</taxon>
        <taxon>Agaricales</taxon>
        <taxon>Pleurotineae</taxon>
        <taxon>Pterulaceae</taxon>
        <taxon>Pterulicium</taxon>
    </lineage>
</organism>
<keyword evidence="2" id="KW-1185">Reference proteome</keyword>
<evidence type="ECO:0000313" key="2">
    <source>
        <dbReference type="Proteomes" id="UP000305067"/>
    </source>
</evidence>
<sequence length="300" mass="34278">MVVLDETSSQKAFPNVTLVRPVPMPNLPPPPAYFTSQEQANGFLPPFSGQLHRQGKRAVPLKLSTLPAHILLLIVYMTFPQTDGIDESRVVRQRKILFWLEYYARLTDRSLYVACMHVLRSTYLPVYESLIRPPYTSDPFPLLSDVPSYSADRQEEGPLCTLQRETKILDMFISLKVRDDVFTDATEYHLESEERYKDIFDFSQPKARLEDLVRVSGVEKGLITLRGGSMMRGKSRSAGRVEWDKLSVTFGIRQVGLVMTVPGGRRTIVQVERDGRMEKLEVAAKRLVTELEAWLGVQQW</sequence>
<gene>
    <name evidence="1" type="ORF">BDV98DRAFT_577266</name>
</gene>
<dbReference type="STRING" id="1884261.A0A5C3Q0Z3"/>
<accession>A0A5C3Q0Z3</accession>
<dbReference type="OrthoDB" id="2536866at2759"/>
<dbReference type="AlphaFoldDB" id="A0A5C3Q0Z3"/>
<proteinExistence type="predicted"/>
<reference evidence="1 2" key="1">
    <citation type="journal article" date="2019" name="Nat. Ecol. Evol.">
        <title>Megaphylogeny resolves global patterns of mushroom evolution.</title>
        <authorList>
            <person name="Varga T."/>
            <person name="Krizsan K."/>
            <person name="Foldi C."/>
            <person name="Dima B."/>
            <person name="Sanchez-Garcia M."/>
            <person name="Sanchez-Ramirez S."/>
            <person name="Szollosi G.J."/>
            <person name="Szarkandi J.G."/>
            <person name="Papp V."/>
            <person name="Albert L."/>
            <person name="Andreopoulos W."/>
            <person name="Angelini C."/>
            <person name="Antonin V."/>
            <person name="Barry K.W."/>
            <person name="Bougher N.L."/>
            <person name="Buchanan P."/>
            <person name="Buyck B."/>
            <person name="Bense V."/>
            <person name="Catcheside P."/>
            <person name="Chovatia M."/>
            <person name="Cooper J."/>
            <person name="Damon W."/>
            <person name="Desjardin D."/>
            <person name="Finy P."/>
            <person name="Geml J."/>
            <person name="Haridas S."/>
            <person name="Hughes K."/>
            <person name="Justo A."/>
            <person name="Karasinski D."/>
            <person name="Kautmanova I."/>
            <person name="Kiss B."/>
            <person name="Kocsube S."/>
            <person name="Kotiranta H."/>
            <person name="LaButti K.M."/>
            <person name="Lechner B.E."/>
            <person name="Liimatainen K."/>
            <person name="Lipzen A."/>
            <person name="Lukacs Z."/>
            <person name="Mihaltcheva S."/>
            <person name="Morgado L.N."/>
            <person name="Niskanen T."/>
            <person name="Noordeloos M.E."/>
            <person name="Ohm R.A."/>
            <person name="Ortiz-Santana B."/>
            <person name="Ovrebo C."/>
            <person name="Racz N."/>
            <person name="Riley R."/>
            <person name="Savchenko A."/>
            <person name="Shiryaev A."/>
            <person name="Soop K."/>
            <person name="Spirin V."/>
            <person name="Szebenyi C."/>
            <person name="Tomsovsky M."/>
            <person name="Tulloss R.E."/>
            <person name="Uehling J."/>
            <person name="Grigoriev I.V."/>
            <person name="Vagvolgyi C."/>
            <person name="Papp T."/>
            <person name="Martin F.M."/>
            <person name="Miettinen O."/>
            <person name="Hibbett D.S."/>
            <person name="Nagy L.G."/>
        </authorList>
    </citation>
    <scope>NUCLEOTIDE SEQUENCE [LARGE SCALE GENOMIC DNA]</scope>
    <source>
        <strain evidence="1 2">CBS 309.79</strain>
    </source>
</reference>
<protein>
    <submittedName>
        <fullName evidence="1">Uncharacterized protein</fullName>
    </submittedName>
</protein>
<dbReference type="EMBL" id="ML178875">
    <property type="protein sequence ID" value="TFK95765.1"/>
    <property type="molecule type" value="Genomic_DNA"/>
</dbReference>
<name>A0A5C3Q0Z3_9AGAR</name>
<evidence type="ECO:0000313" key="1">
    <source>
        <dbReference type="EMBL" id="TFK95765.1"/>
    </source>
</evidence>